<evidence type="ECO:0000256" key="8">
    <source>
        <dbReference type="ARBA" id="ARBA00023157"/>
    </source>
</evidence>
<keyword evidence="6" id="KW-1133">Transmembrane helix</keyword>
<dbReference type="PANTHER" id="PTHR21093:SF2">
    <property type="entry name" value="DIVERGENT PROTEIN KINASE DOMAIN 1C"/>
    <property type="match status" value="1"/>
</dbReference>
<name>A0A8S3S7V1_MYTED</name>
<evidence type="ECO:0000259" key="10">
    <source>
        <dbReference type="Pfam" id="PF12260"/>
    </source>
</evidence>
<feature type="domain" description="FAM69 N-terminal" evidence="11">
    <location>
        <begin position="435"/>
        <end position="484"/>
    </location>
</feature>
<feature type="domain" description="FAM69 protein-kinase" evidence="10">
    <location>
        <begin position="579"/>
        <end position="773"/>
    </location>
</feature>
<proteinExistence type="inferred from homology"/>
<keyword evidence="5" id="KW-0735">Signal-anchor</keyword>
<dbReference type="InterPro" id="IPR011009">
    <property type="entry name" value="Kinase-like_dom_sf"/>
</dbReference>
<feature type="coiled-coil region" evidence="9">
    <location>
        <begin position="33"/>
        <end position="131"/>
    </location>
</feature>
<comment type="caution">
    <text evidence="12">The sequence shown here is derived from an EMBL/GenBank/DDBJ whole genome shotgun (WGS) entry which is preliminary data.</text>
</comment>
<keyword evidence="7" id="KW-0472">Membrane</keyword>
<dbReference type="PANTHER" id="PTHR21093">
    <property type="entry name" value="DIVERGENT PROTEIN KINASE DOMAIN 1C-RELATED"/>
    <property type="match status" value="1"/>
</dbReference>
<dbReference type="InterPro" id="IPR036514">
    <property type="entry name" value="SGNH_hydro_sf"/>
</dbReference>
<dbReference type="Gene3D" id="3.40.50.1110">
    <property type="entry name" value="SGNH hydrolase"/>
    <property type="match status" value="1"/>
</dbReference>
<gene>
    <name evidence="12" type="ORF">MEDL_28976</name>
</gene>
<reference evidence="12" key="1">
    <citation type="submission" date="2021-03" db="EMBL/GenBank/DDBJ databases">
        <authorList>
            <person name="Bekaert M."/>
        </authorList>
    </citation>
    <scope>NUCLEOTIDE SEQUENCE</scope>
</reference>
<comment type="subcellular location">
    <subcellularLocation>
        <location evidence="1">Endoplasmic reticulum membrane</location>
        <topology evidence="1">Single-pass type II membrane protein</topology>
    </subcellularLocation>
</comment>
<sequence length="829" mass="95432">MQWVRITKKLETIIDKLSNLTKNDGKSGSEPGLEQARLENQQLKNKIDKTNHESMLEIEHLKEKLESTVKNHKLITDEKDKHITSLQKDIDHKDQVMREIINENTRLKKDNEELSQNLSLSKEEILIMKNQLRMTEDQNNEHGSWSQVERKEKKEKPKVLLVGTSNTEQIKTERLSAQFDTMKKIAYHIDQAEKVIDELEESYNPDVIAYHILSNELTKKSSSECVLQLEKLIQKTKEKRPDSKIVVSLATNRSDDRKYNLKVNTVNSLVKEMHEESSDFVICDNHNLSVSGEINKKFINNDGYHLSDVGVKVLAANIRKCVDQILGIPFIKHRGPVNHQFECLINDITNMYDKGDIALFGDFNARVAVDVDFIPNDNCSKFMPDEHYIEDVPCTTRESQDQILYIDLETMQNENNKILVVITVKENQCSNEESLHFIEDLCEDYKSHRVEGRLCEAICESKDIIFQKCANYRGGKVVLLAQCNGRCQEGKNVKAVIKTRRWEGHHFEPLNLGTHGNKSLTADSLKIAKTLMNDLIYSTTKVNMGSIKDIFEKLWEMDFTSFVKSARYPGADNVVIESLWKLLNQDEYLFMSVNKDSHFIPKIYGTCGGVYVTEYAPSGENLNSSPSIFTAKKGGWVERASIALQILDICQSLDIDFHEPLHFCDVKEENFGLDSKKQVKIIDTDSLFYDTSMMKDLGDPKCKSHQECDFFDCRGWCDLEKEKCVPKRTNNNLQNVCEDIFIPRAHNFYTGLLFYPPDEIAAELKQLLEECAYPNRNKGEIVRTPTPTEVFWKLVTLLKRSKHLTKQNRKIADKHHQKQNIVSALYLCV</sequence>
<evidence type="ECO:0000259" key="11">
    <source>
        <dbReference type="Pfam" id="PF14875"/>
    </source>
</evidence>
<dbReference type="SUPFAM" id="SSF56112">
    <property type="entry name" value="Protein kinase-like (PK-like)"/>
    <property type="match status" value="1"/>
</dbReference>
<keyword evidence="3" id="KW-0812">Transmembrane</keyword>
<evidence type="ECO:0000256" key="2">
    <source>
        <dbReference type="ARBA" id="ARBA00006338"/>
    </source>
</evidence>
<evidence type="ECO:0000256" key="6">
    <source>
        <dbReference type="ARBA" id="ARBA00022989"/>
    </source>
</evidence>
<keyword evidence="8" id="KW-1015">Disulfide bond</keyword>
<dbReference type="Pfam" id="PF14875">
    <property type="entry name" value="PIP49_N"/>
    <property type="match status" value="1"/>
</dbReference>
<comment type="similarity">
    <text evidence="2">Belongs to the DIPK family.</text>
</comment>
<dbReference type="InterPro" id="IPR022049">
    <property type="entry name" value="FAM69_kinase_dom"/>
</dbReference>
<accession>A0A8S3S7V1</accession>
<evidence type="ECO:0000256" key="1">
    <source>
        <dbReference type="ARBA" id="ARBA00004648"/>
    </source>
</evidence>
<dbReference type="OrthoDB" id="8543887at2759"/>
<evidence type="ECO:0000256" key="9">
    <source>
        <dbReference type="SAM" id="Coils"/>
    </source>
</evidence>
<keyword evidence="13" id="KW-1185">Reference proteome</keyword>
<dbReference type="SUPFAM" id="SSF52266">
    <property type="entry name" value="SGNH hydrolase"/>
    <property type="match status" value="1"/>
</dbReference>
<keyword evidence="9" id="KW-0175">Coiled coil</keyword>
<protein>
    <submittedName>
        <fullName evidence="12">Uncharacterized protein</fullName>
    </submittedName>
</protein>
<dbReference type="GO" id="GO:0005789">
    <property type="term" value="C:endoplasmic reticulum membrane"/>
    <property type="evidence" value="ECO:0007669"/>
    <property type="project" value="UniProtKB-SubCell"/>
</dbReference>
<dbReference type="AlphaFoldDB" id="A0A8S3S7V1"/>
<evidence type="ECO:0000256" key="5">
    <source>
        <dbReference type="ARBA" id="ARBA00022968"/>
    </source>
</evidence>
<evidence type="ECO:0000256" key="3">
    <source>
        <dbReference type="ARBA" id="ARBA00022692"/>
    </source>
</evidence>
<evidence type="ECO:0000256" key="7">
    <source>
        <dbReference type="ARBA" id="ARBA00023136"/>
    </source>
</evidence>
<evidence type="ECO:0000313" key="13">
    <source>
        <dbReference type="Proteomes" id="UP000683360"/>
    </source>
</evidence>
<keyword evidence="4" id="KW-0256">Endoplasmic reticulum</keyword>
<evidence type="ECO:0000256" key="4">
    <source>
        <dbReference type="ARBA" id="ARBA00022824"/>
    </source>
</evidence>
<dbReference type="Pfam" id="PF12260">
    <property type="entry name" value="PIP49_C"/>
    <property type="match status" value="1"/>
</dbReference>
<organism evidence="12 13">
    <name type="scientific">Mytilus edulis</name>
    <name type="common">Blue mussel</name>
    <dbReference type="NCBI Taxonomy" id="6550"/>
    <lineage>
        <taxon>Eukaryota</taxon>
        <taxon>Metazoa</taxon>
        <taxon>Spiralia</taxon>
        <taxon>Lophotrochozoa</taxon>
        <taxon>Mollusca</taxon>
        <taxon>Bivalvia</taxon>
        <taxon>Autobranchia</taxon>
        <taxon>Pteriomorphia</taxon>
        <taxon>Mytilida</taxon>
        <taxon>Mytiloidea</taxon>
        <taxon>Mytilidae</taxon>
        <taxon>Mytilinae</taxon>
        <taxon>Mytilus</taxon>
    </lineage>
</organism>
<dbReference type="Proteomes" id="UP000683360">
    <property type="component" value="Unassembled WGS sequence"/>
</dbReference>
<dbReference type="InterPro" id="IPR029244">
    <property type="entry name" value="FAM69_N"/>
</dbReference>
<evidence type="ECO:0000313" key="12">
    <source>
        <dbReference type="EMBL" id="CAG2215176.1"/>
    </source>
</evidence>
<dbReference type="EMBL" id="CAJPWZ010001436">
    <property type="protein sequence ID" value="CAG2215176.1"/>
    <property type="molecule type" value="Genomic_DNA"/>
</dbReference>